<name>A0ABD0JAE9_9CAEN</name>
<dbReference type="AlphaFoldDB" id="A0ABD0JAE9"/>
<evidence type="ECO:0000313" key="2">
    <source>
        <dbReference type="Proteomes" id="UP001519460"/>
    </source>
</evidence>
<gene>
    <name evidence="1" type="ORF">BaRGS_00036840</name>
</gene>
<sequence>MGAQKTFVHFPDNGRVVDDDRAMVDDDRTIDVGHVADDGRMKDDSRVVVCQPRNTIMLSPKWPQAKTTNVSGTHFSNTNTVLYSLA</sequence>
<dbReference type="Proteomes" id="UP001519460">
    <property type="component" value="Unassembled WGS sequence"/>
</dbReference>
<evidence type="ECO:0000313" key="1">
    <source>
        <dbReference type="EMBL" id="KAK7467915.1"/>
    </source>
</evidence>
<dbReference type="EMBL" id="JACVVK020000531">
    <property type="protein sequence ID" value="KAK7467915.1"/>
    <property type="molecule type" value="Genomic_DNA"/>
</dbReference>
<comment type="caution">
    <text evidence="1">The sequence shown here is derived from an EMBL/GenBank/DDBJ whole genome shotgun (WGS) entry which is preliminary data.</text>
</comment>
<proteinExistence type="predicted"/>
<organism evidence="1 2">
    <name type="scientific">Batillaria attramentaria</name>
    <dbReference type="NCBI Taxonomy" id="370345"/>
    <lineage>
        <taxon>Eukaryota</taxon>
        <taxon>Metazoa</taxon>
        <taxon>Spiralia</taxon>
        <taxon>Lophotrochozoa</taxon>
        <taxon>Mollusca</taxon>
        <taxon>Gastropoda</taxon>
        <taxon>Caenogastropoda</taxon>
        <taxon>Sorbeoconcha</taxon>
        <taxon>Cerithioidea</taxon>
        <taxon>Batillariidae</taxon>
        <taxon>Batillaria</taxon>
    </lineage>
</organism>
<reference evidence="1 2" key="1">
    <citation type="journal article" date="2023" name="Sci. Data">
        <title>Genome assembly of the Korean intertidal mud-creeper Batillaria attramentaria.</title>
        <authorList>
            <person name="Patra A.K."/>
            <person name="Ho P.T."/>
            <person name="Jun S."/>
            <person name="Lee S.J."/>
            <person name="Kim Y."/>
            <person name="Won Y.J."/>
        </authorList>
    </citation>
    <scope>NUCLEOTIDE SEQUENCE [LARGE SCALE GENOMIC DNA]</scope>
    <source>
        <strain evidence="1">Wonlab-2016</strain>
    </source>
</reference>
<keyword evidence="2" id="KW-1185">Reference proteome</keyword>
<protein>
    <submittedName>
        <fullName evidence="1">Uncharacterized protein</fullName>
    </submittedName>
</protein>
<accession>A0ABD0JAE9</accession>